<evidence type="ECO:0000256" key="1">
    <source>
        <dbReference type="SAM" id="MobiDB-lite"/>
    </source>
</evidence>
<evidence type="ECO:0000313" key="2">
    <source>
        <dbReference type="EMBL" id="CAH1797718.1"/>
    </source>
</evidence>
<protein>
    <submittedName>
        <fullName evidence="2">Uncharacterized protein</fullName>
    </submittedName>
</protein>
<keyword evidence="3" id="KW-1185">Reference proteome</keyword>
<organism evidence="2 3">
    <name type="scientific">Owenia fusiformis</name>
    <name type="common">Polychaete worm</name>
    <dbReference type="NCBI Taxonomy" id="6347"/>
    <lineage>
        <taxon>Eukaryota</taxon>
        <taxon>Metazoa</taxon>
        <taxon>Spiralia</taxon>
        <taxon>Lophotrochozoa</taxon>
        <taxon>Annelida</taxon>
        <taxon>Polychaeta</taxon>
        <taxon>Sedentaria</taxon>
        <taxon>Canalipalpata</taxon>
        <taxon>Sabellida</taxon>
        <taxon>Oweniida</taxon>
        <taxon>Oweniidae</taxon>
        <taxon>Owenia</taxon>
    </lineage>
</organism>
<evidence type="ECO:0000313" key="3">
    <source>
        <dbReference type="Proteomes" id="UP000749559"/>
    </source>
</evidence>
<feature type="compositionally biased region" description="Polar residues" evidence="1">
    <location>
        <begin position="214"/>
        <end position="232"/>
    </location>
</feature>
<dbReference type="Proteomes" id="UP000749559">
    <property type="component" value="Unassembled WGS sequence"/>
</dbReference>
<feature type="non-terminal residue" evidence="2">
    <location>
        <position position="1"/>
    </location>
</feature>
<reference evidence="2" key="1">
    <citation type="submission" date="2022-03" db="EMBL/GenBank/DDBJ databases">
        <authorList>
            <person name="Martin C."/>
        </authorList>
    </citation>
    <scope>NUCLEOTIDE SEQUENCE</scope>
</reference>
<dbReference type="EMBL" id="CAIIXF020000010">
    <property type="protein sequence ID" value="CAH1797718.1"/>
    <property type="molecule type" value="Genomic_DNA"/>
</dbReference>
<gene>
    <name evidence="2" type="ORF">OFUS_LOCUS21953</name>
</gene>
<name>A0A8S4Q1V1_OWEFU</name>
<sequence length="243" mass="27469">HFAPITCQSSQTQAGLHHVIYQDVQAEHYYHKTYMQNQAGQQYHMAHMFNTQGYTQLNYNPFLPQTVSLESNVQYHSKTSVFENNTELYSSNQDQTPQLSWAIPSGSNGSSHNTKVSISEDNSKLLSVIQEPTQVVSSTEKWCHCERCGESSNIVSKCWICNLITCLKCNILGLKYKLCSPCLSHWKNSKKSEERTDQYSDSCGQISVPYYTGSKSNELSGSRASEESAPSQTKKRKRNQEGD</sequence>
<dbReference type="AlphaFoldDB" id="A0A8S4Q1V1"/>
<feature type="compositionally biased region" description="Basic residues" evidence="1">
    <location>
        <begin position="233"/>
        <end position="243"/>
    </location>
</feature>
<comment type="caution">
    <text evidence="2">The sequence shown here is derived from an EMBL/GenBank/DDBJ whole genome shotgun (WGS) entry which is preliminary data.</text>
</comment>
<accession>A0A8S4Q1V1</accession>
<proteinExistence type="predicted"/>
<feature type="region of interest" description="Disordered" evidence="1">
    <location>
        <begin position="214"/>
        <end position="243"/>
    </location>
</feature>